<dbReference type="PANTHER" id="PTHR10159:SF519">
    <property type="entry name" value="DUAL SPECIFICITY PROTEIN PHOSPHATASE MPK3"/>
    <property type="match status" value="1"/>
</dbReference>
<dbReference type="GO" id="GO:0008330">
    <property type="term" value="F:protein tyrosine/threonine phosphatase activity"/>
    <property type="evidence" value="ECO:0007669"/>
    <property type="project" value="TreeGrafter"/>
</dbReference>
<evidence type="ECO:0000256" key="1">
    <source>
        <dbReference type="ARBA" id="ARBA00008601"/>
    </source>
</evidence>
<evidence type="ECO:0000256" key="3">
    <source>
        <dbReference type="ARBA" id="ARBA00022801"/>
    </source>
</evidence>
<dbReference type="PROSITE" id="PS50056">
    <property type="entry name" value="TYR_PHOSPHATASE_2"/>
    <property type="match status" value="1"/>
</dbReference>
<keyword evidence="3" id="KW-0378">Hydrolase</keyword>
<dbReference type="SUPFAM" id="SSF52799">
    <property type="entry name" value="(Phosphotyrosine protein) phosphatases II"/>
    <property type="match status" value="1"/>
</dbReference>
<dbReference type="Proteomes" id="UP000191144">
    <property type="component" value="Chromosome D"/>
</dbReference>
<protein>
    <recommendedName>
        <fullName evidence="2">protein-tyrosine-phosphatase</fullName>
        <ecNumber evidence="2">3.1.3.48</ecNumber>
    </recommendedName>
</protein>
<feature type="domain" description="Tyrosine-protein phosphatase" evidence="5">
    <location>
        <begin position="207"/>
        <end position="347"/>
    </location>
</feature>
<gene>
    <name evidence="7" type="ORF">LAME_0D05556G</name>
</gene>
<dbReference type="InterPro" id="IPR000387">
    <property type="entry name" value="Tyr_Pase_dom"/>
</dbReference>
<dbReference type="GO" id="GO:0017017">
    <property type="term" value="F:MAP kinase tyrosine/serine/threonine phosphatase activity"/>
    <property type="evidence" value="ECO:0007669"/>
    <property type="project" value="TreeGrafter"/>
</dbReference>
<evidence type="ECO:0000313" key="8">
    <source>
        <dbReference type="Proteomes" id="UP000191144"/>
    </source>
</evidence>
<dbReference type="PROSITE" id="PS50054">
    <property type="entry name" value="TYR_PHOSPHATASE_DUAL"/>
    <property type="match status" value="1"/>
</dbReference>
<dbReference type="GO" id="GO:0043409">
    <property type="term" value="P:negative regulation of MAPK cascade"/>
    <property type="evidence" value="ECO:0007669"/>
    <property type="project" value="TreeGrafter"/>
</dbReference>
<name>A0A1G4J8S6_9SACH</name>
<dbReference type="EMBL" id="LT598482">
    <property type="protein sequence ID" value="SCU86314.1"/>
    <property type="molecule type" value="Genomic_DNA"/>
</dbReference>
<reference evidence="8" key="1">
    <citation type="submission" date="2016-03" db="EMBL/GenBank/DDBJ databases">
        <authorList>
            <person name="Devillers Hugo."/>
        </authorList>
    </citation>
    <scope>NUCLEOTIDE SEQUENCE [LARGE SCALE GENOMIC DNA]</scope>
</reference>
<dbReference type="Gene3D" id="3.90.190.10">
    <property type="entry name" value="Protein tyrosine phosphatase superfamily"/>
    <property type="match status" value="1"/>
</dbReference>
<dbReference type="GO" id="GO:0005634">
    <property type="term" value="C:nucleus"/>
    <property type="evidence" value="ECO:0007669"/>
    <property type="project" value="TreeGrafter"/>
</dbReference>
<organism evidence="7 8">
    <name type="scientific">Lachancea meyersii CBS 8951</name>
    <dbReference type="NCBI Taxonomy" id="1266667"/>
    <lineage>
        <taxon>Eukaryota</taxon>
        <taxon>Fungi</taxon>
        <taxon>Dikarya</taxon>
        <taxon>Ascomycota</taxon>
        <taxon>Saccharomycotina</taxon>
        <taxon>Saccharomycetes</taxon>
        <taxon>Saccharomycetales</taxon>
        <taxon>Saccharomycetaceae</taxon>
        <taxon>Lachancea</taxon>
    </lineage>
</organism>
<proteinExistence type="inferred from homology"/>
<dbReference type="InterPro" id="IPR029021">
    <property type="entry name" value="Prot-tyrosine_phosphatase-like"/>
</dbReference>
<evidence type="ECO:0000313" key="7">
    <source>
        <dbReference type="EMBL" id="SCU86314.1"/>
    </source>
</evidence>
<dbReference type="SMART" id="SM00195">
    <property type="entry name" value="DSPc"/>
    <property type="match status" value="1"/>
</dbReference>
<dbReference type="GO" id="GO:0033550">
    <property type="term" value="F:MAP kinase tyrosine phosphatase activity"/>
    <property type="evidence" value="ECO:0007669"/>
    <property type="project" value="TreeGrafter"/>
</dbReference>
<comment type="similarity">
    <text evidence="1">Belongs to the protein-tyrosine phosphatase family. Non-receptor class dual specificity subfamily.</text>
</comment>
<evidence type="ECO:0000259" key="5">
    <source>
        <dbReference type="PROSITE" id="PS50054"/>
    </source>
</evidence>
<keyword evidence="4" id="KW-0904">Protein phosphatase</keyword>
<dbReference type="InterPro" id="IPR016130">
    <property type="entry name" value="Tyr_Pase_AS"/>
</dbReference>
<dbReference type="OrthoDB" id="426001at2759"/>
<dbReference type="InterPro" id="IPR000340">
    <property type="entry name" value="Dual-sp_phosphatase_cat-dom"/>
</dbReference>
<dbReference type="GO" id="GO:0005829">
    <property type="term" value="C:cytosol"/>
    <property type="evidence" value="ECO:0007669"/>
    <property type="project" value="TreeGrafter"/>
</dbReference>
<dbReference type="Pfam" id="PF00782">
    <property type="entry name" value="DSPc"/>
    <property type="match status" value="1"/>
</dbReference>
<feature type="domain" description="Tyrosine specific protein phosphatases" evidence="6">
    <location>
        <begin position="268"/>
        <end position="323"/>
    </location>
</feature>
<evidence type="ECO:0000256" key="2">
    <source>
        <dbReference type="ARBA" id="ARBA00013064"/>
    </source>
</evidence>
<evidence type="ECO:0000259" key="6">
    <source>
        <dbReference type="PROSITE" id="PS50056"/>
    </source>
</evidence>
<keyword evidence="8" id="KW-1185">Reference proteome</keyword>
<dbReference type="CDD" id="cd14521">
    <property type="entry name" value="DSP_fungal_SDP1-like"/>
    <property type="match status" value="1"/>
</dbReference>
<dbReference type="PANTHER" id="PTHR10159">
    <property type="entry name" value="DUAL SPECIFICITY PROTEIN PHOSPHATASE"/>
    <property type="match status" value="1"/>
</dbReference>
<sequence length="465" mass="51111">MPADSRISAVEFGGVETTERAPENGLRHVRNRNSKNLFLSIDNSTKQRAEELNTTGCDPQAPQPPLLQLQDACSIGGRKHARSEAHIFSLSNVLNSSAASAGNHEPKSVVNRLKRGMSLPLQLKTPFAPHNNSDSIGVPSMAWESSPIEAQRLSLESVSERGLRQTVNSKSWARHRTTRSFTSSLNDNGGPYGYGEGCNTSNAYPNGPLLVYGSFLYLCSEPSLKEVESFDVTLNVAQEITDLRLHLPLAKQDSYHHIDWIHTSKICADLPRLTQIIHQAVECKQTVLVHCQCGVSRSASLIVAYIMRYEILPLHDAYNKLKSVAKDISPNMSLIFQLMEWGEMLTTQKKADSQPAQNAPEVDAYNRPDLAPLEISKIISHQDSQDLTKGTSASPDCSNISAENTPCTPNEFFDCDRIPFNSSGTAKDPNSTGHLLSGPTEYSCIFDSYATSAVENCNKPHVGWD</sequence>
<dbReference type="PROSITE" id="PS00383">
    <property type="entry name" value="TYR_PHOSPHATASE_1"/>
    <property type="match status" value="1"/>
</dbReference>
<dbReference type="InterPro" id="IPR020422">
    <property type="entry name" value="TYR_PHOSPHATASE_DUAL_dom"/>
</dbReference>
<dbReference type="EC" id="3.1.3.48" evidence="2"/>
<dbReference type="AlphaFoldDB" id="A0A1G4J8S6"/>
<accession>A0A1G4J8S6</accession>
<evidence type="ECO:0000256" key="4">
    <source>
        <dbReference type="ARBA" id="ARBA00022912"/>
    </source>
</evidence>